<sequence length="510" mass="56739">MSKKHLHNQAAIPLAPAVFKKPQMRPMIAEYDPKKKGVRNDLSDVVMVKYKVDPNEIPVEQQAGSTLPLMEIPGRDIEADEDYNPFEHRKLAHPTSDMDTLIHLLKGSLGSGILAMPMAFLNAGLYFGLVATFLIGGICTYCVHVLVKTSHELCKRIQKPSLGFAETAEAAFLAGPPAMHKFSRLAKALVNWFLVVDLLGCCCVYIVFVAKNVKQVVDYLAKDSEWFPHDMDIRIYMALLLPLLIAMNLIRNLKYLAPFSMIANLLVGTGMGITFYYLFQDIPSISERKAFAGFDHLPTFFGTAIFALEGIGVVMPLENNMKTPNHFIGCPGVLNTGMFFVVSLYAFVGFFGYLKYGDATSGSITINLPEDEVLGQSVKLMIAVAIFFTYSLQFYVPMDIIWRNVRHWFGAKKNLAEYSIRIAIIITTLCIAVAIPNLGPFISLVGAVCLSFLGLIFPSIIEIVAFWDRPNGLGRFNWVLWKNLFLVAFGILGFLTGSYVSIIEIINSKE</sequence>
<evidence type="ECO:0000256" key="3">
    <source>
        <dbReference type="ARBA" id="ARBA00022989"/>
    </source>
</evidence>
<keyword evidence="8" id="KW-1185">Reference proteome</keyword>
<dbReference type="EMBL" id="CAJQZP010000444">
    <property type="protein sequence ID" value="CAG4962234.1"/>
    <property type="molecule type" value="Genomic_DNA"/>
</dbReference>
<feature type="transmembrane region" description="Helical" evidence="5">
    <location>
        <begin position="374"/>
        <end position="397"/>
    </location>
</feature>
<feature type="transmembrane region" description="Helical" evidence="5">
    <location>
        <begin position="126"/>
        <end position="147"/>
    </location>
</feature>
<evidence type="ECO:0000256" key="4">
    <source>
        <dbReference type="ARBA" id="ARBA00023136"/>
    </source>
</evidence>
<keyword evidence="2 5" id="KW-0812">Transmembrane</keyword>
<keyword evidence="4 5" id="KW-0472">Membrane</keyword>
<accession>A0A8S3WJW9</accession>
<dbReference type="PANTHER" id="PTHR22950:SF460">
    <property type="entry name" value="PROTON-COUPLED AMINO ACID TRANSPORTER 4-LIKE PROTEIN"/>
    <property type="match status" value="1"/>
</dbReference>
<feature type="transmembrane region" description="Helical" evidence="5">
    <location>
        <begin position="189"/>
        <end position="213"/>
    </location>
</feature>
<evidence type="ECO:0000256" key="1">
    <source>
        <dbReference type="ARBA" id="ARBA00004141"/>
    </source>
</evidence>
<evidence type="ECO:0000313" key="7">
    <source>
        <dbReference type="EMBL" id="CAG4962234.1"/>
    </source>
</evidence>
<organism evidence="7 8">
    <name type="scientific">Parnassius apollo</name>
    <name type="common">Apollo butterfly</name>
    <name type="synonym">Papilio apollo</name>
    <dbReference type="NCBI Taxonomy" id="110799"/>
    <lineage>
        <taxon>Eukaryota</taxon>
        <taxon>Metazoa</taxon>
        <taxon>Ecdysozoa</taxon>
        <taxon>Arthropoda</taxon>
        <taxon>Hexapoda</taxon>
        <taxon>Insecta</taxon>
        <taxon>Pterygota</taxon>
        <taxon>Neoptera</taxon>
        <taxon>Endopterygota</taxon>
        <taxon>Lepidoptera</taxon>
        <taxon>Glossata</taxon>
        <taxon>Ditrysia</taxon>
        <taxon>Papilionoidea</taxon>
        <taxon>Papilionidae</taxon>
        <taxon>Parnassiinae</taxon>
        <taxon>Parnassini</taxon>
        <taxon>Parnassius</taxon>
        <taxon>Parnassius</taxon>
    </lineage>
</organism>
<evidence type="ECO:0000313" key="8">
    <source>
        <dbReference type="Proteomes" id="UP000691718"/>
    </source>
</evidence>
<proteinExistence type="predicted"/>
<dbReference type="OrthoDB" id="1684102at2759"/>
<feature type="transmembrane region" description="Helical" evidence="5">
    <location>
        <begin position="441"/>
        <end position="467"/>
    </location>
</feature>
<dbReference type="InterPro" id="IPR013057">
    <property type="entry name" value="AA_transpt_TM"/>
</dbReference>
<comment type="subcellular location">
    <subcellularLocation>
        <location evidence="1">Membrane</location>
        <topology evidence="1">Multi-pass membrane protein</topology>
    </subcellularLocation>
</comment>
<dbReference type="GO" id="GO:0005774">
    <property type="term" value="C:vacuolar membrane"/>
    <property type="evidence" value="ECO:0007669"/>
    <property type="project" value="TreeGrafter"/>
</dbReference>
<feature type="transmembrane region" description="Helical" evidence="5">
    <location>
        <begin position="329"/>
        <end position="354"/>
    </location>
</feature>
<dbReference type="AlphaFoldDB" id="A0A8S3WJW9"/>
<evidence type="ECO:0000256" key="5">
    <source>
        <dbReference type="SAM" id="Phobius"/>
    </source>
</evidence>
<name>A0A8S3WJW9_PARAO</name>
<keyword evidence="3 5" id="KW-1133">Transmembrane helix</keyword>
<feature type="transmembrane region" description="Helical" evidence="5">
    <location>
        <begin position="479"/>
        <end position="502"/>
    </location>
</feature>
<feature type="transmembrane region" description="Helical" evidence="5">
    <location>
        <begin position="262"/>
        <end position="279"/>
    </location>
</feature>
<dbReference type="PANTHER" id="PTHR22950">
    <property type="entry name" value="AMINO ACID TRANSPORTER"/>
    <property type="match status" value="1"/>
</dbReference>
<gene>
    <name evidence="7" type="ORF">PAPOLLO_LOCUS6749</name>
</gene>
<feature type="domain" description="Amino acid transporter transmembrane" evidence="6">
    <location>
        <begin position="94"/>
        <end position="503"/>
    </location>
</feature>
<feature type="transmembrane region" description="Helical" evidence="5">
    <location>
        <begin position="299"/>
        <end position="317"/>
    </location>
</feature>
<evidence type="ECO:0000256" key="2">
    <source>
        <dbReference type="ARBA" id="ARBA00022692"/>
    </source>
</evidence>
<protein>
    <submittedName>
        <fullName evidence="7">(apollo) hypothetical protein</fullName>
    </submittedName>
</protein>
<feature type="transmembrane region" description="Helical" evidence="5">
    <location>
        <begin position="233"/>
        <end position="250"/>
    </location>
</feature>
<evidence type="ECO:0000259" key="6">
    <source>
        <dbReference type="Pfam" id="PF01490"/>
    </source>
</evidence>
<dbReference type="Proteomes" id="UP000691718">
    <property type="component" value="Unassembled WGS sequence"/>
</dbReference>
<dbReference type="GO" id="GO:0015179">
    <property type="term" value="F:L-amino acid transmembrane transporter activity"/>
    <property type="evidence" value="ECO:0007669"/>
    <property type="project" value="TreeGrafter"/>
</dbReference>
<dbReference type="Pfam" id="PF01490">
    <property type="entry name" value="Aa_trans"/>
    <property type="match status" value="1"/>
</dbReference>
<reference evidence="7" key="1">
    <citation type="submission" date="2021-04" db="EMBL/GenBank/DDBJ databases">
        <authorList>
            <person name="Tunstrom K."/>
        </authorList>
    </citation>
    <scope>NUCLEOTIDE SEQUENCE</scope>
</reference>
<feature type="transmembrane region" description="Helical" evidence="5">
    <location>
        <begin position="418"/>
        <end position="435"/>
    </location>
</feature>
<comment type="caution">
    <text evidence="7">The sequence shown here is derived from an EMBL/GenBank/DDBJ whole genome shotgun (WGS) entry which is preliminary data.</text>
</comment>